<gene>
    <name evidence="1" type="ORF">IE53DRAFT_271895</name>
</gene>
<evidence type="ECO:0000313" key="2">
    <source>
        <dbReference type="Proteomes" id="UP000245626"/>
    </source>
</evidence>
<sequence length="1555" mass="169687">MSHPSSSYSNSDAHLTPVTVTYSASPALLQSPLTDHFVRSLDHQLPLRNIHWKPSPSTFQSTTANTTTTTNSSSNNNNNVHHDSAQFNSSASHPNPKPAIPRSSSGQILTSTSIRTIQTLPVSLKPLFEQLNHQNKLQHGFDFGNNNASLLDKPFAHLYLVVCDDSDKYRTTVRNEIKAWINSLSSNTPAAAAANVPFTSSSSSNLTPSGSRTSLALRSSTPPVRPETPSSTGGGGGAGAGGGSSSPRTPSGTPGLPSTTAVSATAIPEYLIILINPPEGSAINYSAGVTASTGAGANPEASRTGMGRFYSKSKGSVIEKMKADFNSGKKEHVVHVTRLPPPPASGSTLPQAHLIDPTIWAEMLTRLKECASTAFGTAVAAQEEEIRRLEAGKSSPGWDLCSYFIARETLARTLEGVGLRDDAVAQYEDLEGIFSTSNQDHVLSFAPVGGTSPGDDSKPLLDINKKPYQDLIRRREITLFDFRCYLFTRRAVLLGKLGRVVQVMRETPPFIGAVSKMLSDSGPLSPRMIESWIFSASLDVVDRCQAWLIERGDTNVSENQLSPAFHSAKAELLELARAQLDRLGMTIGHLPTTMPFCLPKREPPTGRLRDLPPLPHEAATASSLRDTSQVTRTELVEAIKDAQEFYNLYLGVTERVISASHHAGRKRSVQKLRANLASLDFHRERLSQAYMAFLSLPEGYAETRWNQIEAHLLARQLECHKRLGKPRDKAWLSVIIAMLRALALDGGAATHGSGDPGSPIQRGASADTKDLEACLNRWEDPKYLFQELRAAASSFDREVPVSGFEGLSVVPLSNRAIQAVGEDGSRLRVEVGSCLDFELAVEDVRICLTGPSKEQVWFTTGPTILYPGKTRMDLVTNGPSPGSYVIDVSQIRLSKVIFQYAAAGGGGGKATSNLTPLEMLKNVIKIPRDGDSLDVDLQLPSEIHLDRPRLLELIVSSGRNQVETAEISILDAGGNVYAGIERSELVPPPSVEEDRTDLEPSTELQVTGTSTSEAKLRITNLAPRSNRILTFPLSSSPSDGNLRLTVKVTYWTTNARPQVRRQLVRNLSLLVSLPLGVNVQDFFRTESLFSRFSISAGGNGAIRLKPVRLEHEPRPTANQADGGPTESEDGGGGEVFIQSQISDQVVTVTPRQPASFLFRIKKTRPRGEGLGLEEEGQGGLADQDVDKRHLRLYLTYRPLKEEAKSKVLSLLDHQDEGKEPYPDDSSRRRLLERDLKRFVDERLDLPAMSLWGEIRFGAEFDERWWRSALESWGGVSDPSSSPPPSPSAEVGKKKENEGRQEDAKSETLEKIQRILNLAGKISRFEEESKTNWKEAEENSGWRLLSIPVDVPKMQVVNSVRIDLCGPHRIQPSKIDPPPMPLVVGVAVDVEISIRSCFSWGDLKPSSSSSLVTLSYEVMTDFETWLVSGSKRGTLTIPLSRNLHQAEPIRLQLVPLKTGLLNLPNVIVRPVVRPLSLTPPPPFTTTEGVGEQQQVIVKSCETFVENSADSIQVVPRRWRSQYQTAVQDLSTRSRGFGTGGGAGGHLEYGLVNGVSE</sequence>
<proteinExistence type="predicted"/>
<reference evidence="1 2" key="1">
    <citation type="journal article" date="2018" name="Mol. Biol. Evol.">
        <title>Broad Genomic Sampling Reveals a Smut Pathogenic Ancestry of the Fungal Clade Ustilaginomycotina.</title>
        <authorList>
            <person name="Kijpornyongpan T."/>
            <person name="Mondo S.J."/>
            <person name="Barry K."/>
            <person name="Sandor L."/>
            <person name="Lee J."/>
            <person name="Lipzen A."/>
            <person name="Pangilinan J."/>
            <person name="LaButti K."/>
            <person name="Hainaut M."/>
            <person name="Henrissat B."/>
            <person name="Grigoriev I.V."/>
            <person name="Spatafora J.W."/>
            <person name="Aime M.C."/>
        </authorList>
    </citation>
    <scope>NUCLEOTIDE SEQUENCE [LARGE SCALE GENOMIC DNA]</scope>
    <source>
        <strain evidence="1 2">SA 807</strain>
    </source>
</reference>
<organism evidence="1 2">
    <name type="scientific">Violaceomyces palustris</name>
    <dbReference type="NCBI Taxonomy" id="1673888"/>
    <lineage>
        <taxon>Eukaryota</taxon>
        <taxon>Fungi</taxon>
        <taxon>Dikarya</taxon>
        <taxon>Basidiomycota</taxon>
        <taxon>Ustilaginomycotina</taxon>
        <taxon>Ustilaginomycetes</taxon>
        <taxon>Violaceomycetales</taxon>
        <taxon>Violaceomycetaceae</taxon>
        <taxon>Violaceomyces</taxon>
    </lineage>
</organism>
<protein>
    <submittedName>
        <fullName evidence="1">Uncharacterized protein</fullName>
    </submittedName>
</protein>
<accession>A0ACD0P3Q3</accession>
<evidence type="ECO:0000313" key="1">
    <source>
        <dbReference type="EMBL" id="PWN52569.1"/>
    </source>
</evidence>
<name>A0ACD0P3Q3_9BASI</name>
<keyword evidence="2" id="KW-1185">Reference proteome</keyword>
<dbReference type="EMBL" id="KZ819769">
    <property type="protein sequence ID" value="PWN52569.1"/>
    <property type="molecule type" value="Genomic_DNA"/>
</dbReference>
<dbReference type="Proteomes" id="UP000245626">
    <property type="component" value="Unassembled WGS sequence"/>
</dbReference>